<sequence>MPSRNLSERTIVSHTHAARRKALKALLAADQPLILPGAYDALSAQLAERAGFDATYTGSFAAAASGFGMPDVGLLTLNDMVDQTRRIVEATSVPVLADAENGFYDAPNIWRTIQAFEATGVCGVHIEDNLGGKHTATPAGLLSPHRMAQKIRAAVDARTDPDFLVIARSDAAWVNHDADECIDRLETYIAAGADMVFAPALPADALARARKRLAVPVMVAGDLLDVPGSDVPAHTIEDYGRAGADVILLWYTLIGAATKNVTEVLDRLRTRNDVAAVKELVTDQRAFEGLMGYDRFEQRSARYAAAPASS</sequence>
<dbReference type="EMBL" id="BNBC01000040">
    <property type="protein sequence ID" value="GHF00827.1"/>
    <property type="molecule type" value="Genomic_DNA"/>
</dbReference>
<dbReference type="SUPFAM" id="SSF51621">
    <property type="entry name" value="Phosphoenolpyruvate/pyruvate domain"/>
    <property type="match status" value="1"/>
</dbReference>
<name>A0A919DZA2_9ACTN</name>
<evidence type="ECO:0000313" key="1">
    <source>
        <dbReference type="EMBL" id="GHF00827.1"/>
    </source>
</evidence>
<comment type="caution">
    <text evidence="1">The sequence shown here is derived from an EMBL/GenBank/DDBJ whole genome shotgun (WGS) entry which is preliminary data.</text>
</comment>
<proteinExistence type="predicted"/>
<reference evidence="1" key="1">
    <citation type="journal article" date="2014" name="Int. J. Syst. Evol. Microbiol.">
        <title>Complete genome sequence of Corynebacterium casei LMG S-19264T (=DSM 44701T), isolated from a smear-ripened cheese.</title>
        <authorList>
            <consortium name="US DOE Joint Genome Institute (JGI-PGF)"/>
            <person name="Walter F."/>
            <person name="Albersmeier A."/>
            <person name="Kalinowski J."/>
            <person name="Ruckert C."/>
        </authorList>
    </citation>
    <scope>NUCLEOTIDE SEQUENCE</scope>
    <source>
        <strain evidence="1">JCM 3302</strain>
    </source>
</reference>
<dbReference type="InterPro" id="IPR040442">
    <property type="entry name" value="Pyrv_kinase-like_dom_sf"/>
</dbReference>
<keyword evidence="2" id="KW-1185">Reference proteome</keyword>
<gene>
    <name evidence="1" type="ORF">GCM10014715_66270</name>
</gene>
<protein>
    <submittedName>
        <fullName evidence="1">Carboxyvinyl-carboxyphosphonate phosphorylmutase</fullName>
    </submittedName>
</protein>
<organism evidence="1 2">
    <name type="scientific">Streptomyces spiralis</name>
    <dbReference type="NCBI Taxonomy" id="66376"/>
    <lineage>
        <taxon>Bacteria</taxon>
        <taxon>Bacillati</taxon>
        <taxon>Actinomycetota</taxon>
        <taxon>Actinomycetes</taxon>
        <taxon>Kitasatosporales</taxon>
        <taxon>Streptomycetaceae</taxon>
        <taxon>Streptomyces</taxon>
    </lineage>
</organism>
<reference evidence="1" key="2">
    <citation type="submission" date="2020-09" db="EMBL/GenBank/DDBJ databases">
        <authorList>
            <person name="Sun Q."/>
            <person name="Ohkuma M."/>
        </authorList>
    </citation>
    <scope>NUCLEOTIDE SEQUENCE</scope>
    <source>
        <strain evidence="1">JCM 3302</strain>
    </source>
</reference>
<dbReference type="PANTHER" id="PTHR42905">
    <property type="entry name" value="PHOSPHOENOLPYRUVATE CARBOXYLASE"/>
    <property type="match status" value="1"/>
</dbReference>
<dbReference type="Pfam" id="PF13714">
    <property type="entry name" value="PEP_mutase"/>
    <property type="match status" value="1"/>
</dbReference>
<dbReference type="CDD" id="cd00377">
    <property type="entry name" value="ICL_PEPM"/>
    <property type="match status" value="1"/>
</dbReference>
<evidence type="ECO:0000313" key="2">
    <source>
        <dbReference type="Proteomes" id="UP000641386"/>
    </source>
</evidence>
<dbReference type="GO" id="GO:0016833">
    <property type="term" value="F:oxo-acid-lyase activity"/>
    <property type="evidence" value="ECO:0007669"/>
    <property type="project" value="UniProtKB-ARBA"/>
</dbReference>
<dbReference type="PANTHER" id="PTHR42905:SF5">
    <property type="entry name" value="CARBOXYVINYL-CARBOXYPHOSPHONATE PHOSPHORYLMUTASE, CHLOROPLASTIC"/>
    <property type="match status" value="1"/>
</dbReference>
<dbReference type="InterPro" id="IPR015813">
    <property type="entry name" value="Pyrv/PenolPyrv_kinase-like_dom"/>
</dbReference>
<dbReference type="AlphaFoldDB" id="A0A919DZA2"/>
<dbReference type="InterPro" id="IPR039556">
    <property type="entry name" value="ICL/PEPM"/>
</dbReference>
<accession>A0A919DZA2</accession>
<dbReference type="Gene3D" id="3.20.20.60">
    <property type="entry name" value="Phosphoenolpyruvate-binding domains"/>
    <property type="match status" value="1"/>
</dbReference>
<dbReference type="Proteomes" id="UP000641386">
    <property type="component" value="Unassembled WGS sequence"/>
</dbReference>